<reference evidence="1 2" key="1">
    <citation type="journal article" date="2012" name="J. Bacteriol.">
        <title>Genome of Bacillus macauensis ZFHKF-1, a Long-Chain-Forming Bacterium.</title>
        <authorList>
            <person name="Cai L."/>
            <person name="Zhang T."/>
        </authorList>
    </citation>
    <scope>NUCLEOTIDE SEQUENCE [LARGE SCALE GENOMIC DNA]</scope>
    <source>
        <strain evidence="1 2">ZFHKF-1</strain>
    </source>
</reference>
<evidence type="ECO:0000313" key="2">
    <source>
        <dbReference type="Proteomes" id="UP000004080"/>
    </source>
</evidence>
<dbReference type="EMBL" id="AKKV01000020">
    <property type="protein sequence ID" value="EIT86634.1"/>
    <property type="molecule type" value="Genomic_DNA"/>
</dbReference>
<dbReference type="STRING" id="1196324.A374_03649"/>
<organism evidence="1 2">
    <name type="scientific">Fictibacillus macauensis ZFHKF-1</name>
    <dbReference type="NCBI Taxonomy" id="1196324"/>
    <lineage>
        <taxon>Bacteria</taxon>
        <taxon>Bacillati</taxon>
        <taxon>Bacillota</taxon>
        <taxon>Bacilli</taxon>
        <taxon>Bacillales</taxon>
        <taxon>Fictibacillaceae</taxon>
        <taxon>Fictibacillus</taxon>
    </lineage>
</organism>
<proteinExistence type="predicted"/>
<dbReference type="OrthoDB" id="2964978at2"/>
<sequence>MFDPTIYENVKLIVEGLIYEYDYAEKLHVTNRKDLVDLATLRREFVMEVALHGDTTTTKAELVIATTLEDLAGELLDNRTIGIGCTFHMIFHTTVENITTECANIQEALSFIWKNKASISQTVAYTYGAPSGQYDLKVKVMLKEKLHEEESDAFSALLESFFLTYQQIATKGV</sequence>
<dbReference type="PATRIC" id="fig|1196324.3.peg.739"/>
<dbReference type="RefSeq" id="WP_007200829.1">
    <property type="nucleotide sequence ID" value="NZ_AKKV01000020.1"/>
</dbReference>
<protein>
    <recommendedName>
        <fullName evidence="3">Group-specific protein</fullName>
    </recommendedName>
</protein>
<comment type="caution">
    <text evidence="1">The sequence shown here is derived from an EMBL/GenBank/DDBJ whole genome shotgun (WGS) entry which is preliminary data.</text>
</comment>
<evidence type="ECO:0000313" key="1">
    <source>
        <dbReference type="EMBL" id="EIT86634.1"/>
    </source>
</evidence>
<name>I8ALW4_9BACL</name>
<keyword evidence="2" id="KW-1185">Reference proteome</keyword>
<gene>
    <name evidence="1" type="ORF">A374_03649</name>
</gene>
<evidence type="ECO:0008006" key="3">
    <source>
        <dbReference type="Google" id="ProtNLM"/>
    </source>
</evidence>
<dbReference type="eggNOG" id="ENOG50336V6">
    <property type="taxonomic scope" value="Bacteria"/>
</dbReference>
<accession>I8ALW4</accession>
<dbReference type="AlphaFoldDB" id="I8ALW4"/>
<dbReference type="Proteomes" id="UP000004080">
    <property type="component" value="Unassembled WGS sequence"/>
</dbReference>